<sequence>MDRTRGAITEPPCSPDLNPLDFCNVESLETPCLPDTTVTEEIYVLYLHRLYFTTIQDKKRPKISVTHHYFCIDEELVYNSFYADFGPLNLAMVYRYYCKLNKKLKQNEKQRQHQSNENVGADVEADGRTDKSFFFKKCTLFPNKLTFDVPTPKPHLGHPARAIVVTQEMYDCVHAFSRAQTAFRKPTLLKLNLS</sequence>
<comment type="caution">
    <text evidence="2">The sequence shown here is derived from an EMBL/GenBank/DDBJ whole genome shotgun (WGS) entry which is preliminary data.</text>
</comment>
<dbReference type="InterPro" id="IPR029021">
    <property type="entry name" value="Prot-tyrosine_phosphatase-like"/>
</dbReference>
<dbReference type="Proteomes" id="UP001054945">
    <property type="component" value="Unassembled WGS sequence"/>
</dbReference>
<proteinExistence type="predicted"/>
<organism evidence="2 3">
    <name type="scientific">Caerostris extrusa</name>
    <name type="common">Bark spider</name>
    <name type="synonym">Caerostris bankana</name>
    <dbReference type="NCBI Taxonomy" id="172846"/>
    <lineage>
        <taxon>Eukaryota</taxon>
        <taxon>Metazoa</taxon>
        <taxon>Ecdysozoa</taxon>
        <taxon>Arthropoda</taxon>
        <taxon>Chelicerata</taxon>
        <taxon>Arachnida</taxon>
        <taxon>Araneae</taxon>
        <taxon>Araneomorphae</taxon>
        <taxon>Entelegynae</taxon>
        <taxon>Araneoidea</taxon>
        <taxon>Araneidae</taxon>
        <taxon>Caerostris</taxon>
    </lineage>
</organism>
<evidence type="ECO:0000313" key="3">
    <source>
        <dbReference type="Proteomes" id="UP001054945"/>
    </source>
</evidence>
<dbReference type="Pfam" id="PF14671">
    <property type="entry name" value="DSPn"/>
    <property type="match status" value="1"/>
</dbReference>
<keyword evidence="3" id="KW-1185">Reference proteome</keyword>
<dbReference type="SUPFAM" id="SSF52799">
    <property type="entry name" value="(Phosphotyrosine protein) phosphatases II"/>
    <property type="match status" value="1"/>
</dbReference>
<accession>A0AAV4SKE1</accession>
<dbReference type="InterPro" id="IPR029260">
    <property type="entry name" value="DSPn"/>
</dbReference>
<protein>
    <submittedName>
        <fullName evidence="2">Dual specificity protein phosphatase CDC14A</fullName>
    </submittedName>
</protein>
<name>A0AAV4SKE1_CAEEX</name>
<dbReference type="Gene3D" id="3.90.190.10">
    <property type="entry name" value="Protein tyrosine phosphatase superfamily"/>
    <property type="match status" value="1"/>
</dbReference>
<evidence type="ECO:0000259" key="1">
    <source>
        <dbReference type="Pfam" id="PF14671"/>
    </source>
</evidence>
<dbReference type="AlphaFoldDB" id="A0AAV4SKE1"/>
<gene>
    <name evidence="2" type="primary">CDC14A</name>
    <name evidence="2" type="ORF">CEXT_292261</name>
</gene>
<evidence type="ECO:0000313" key="2">
    <source>
        <dbReference type="EMBL" id="GIY34560.1"/>
    </source>
</evidence>
<reference evidence="2 3" key="1">
    <citation type="submission" date="2021-06" db="EMBL/GenBank/DDBJ databases">
        <title>Caerostris extrusa draft genome.</title>
        <authorList>
            <person name="Kono N."/>
            <person name="Arakawa K."/>
        </authorList>
    </citation>
    <scope>NUCLEOTIDE SEQUENCE [LARGE SCALE GENOMIC DNA]</scope>
</reference>
<feature type="domain" description="Dual specificity/tyrosine protein phosphatase N-terminal" evidence="1">
    <location>
        <begin position="48"/>
        <end position="112"/>
    </location>
</feature>
<dbReference type="EMBL" id="BPLR01009784">
    <property type="protein sequence ID" value="GIY34560.1"/>
    <property type="molecule type" value="Genomic_DNA"/>
</dbReference>